<feature type="region of interest" description="Disordered" evidence="5">
    <location>
        <begin position="122"/>
        <end position="149"/>
    </location>
</feature>
<protein>
    <submittedName>
        <fullName evidence="7">Uncharacterized protein</fullName>
    </submittedName>
</protein>
<dbReference type="GO" id="GO:0016020">
    <property type="term" value="C:membrane"/>
    <property type="evidence" value="ECO:0007669"/>
    <property type="project" value="UniProtKB-SubCell"/>
</dbReference>
<evidence type="ECO:0000256" key="3">
    <source>
        <dbReference type="ARBA" id="ARBA00022989"/>
    </source>
</evidence>
<evidence type="ECO:0000313" key="7">
    <source>
        <dbReference type="EMBL" id="TVU41247.1"/>
    </source>
</evidence>
<evidence type="ECO:0000313" key="8">
    <source>
        <dbReference type="Proteomes" id="UP000324897"/>
    </source>
</evidence>
<gene>
    <name evidence="7" type="ORF">EJB05_14750</name>
</gene>
<evidence type="ECO:0000256" key="6">
    <source>
        <dbReference type="SAM" id="Phobius"/>
    </source>
</evidence>
<accession>A0A5J9W003</accession>
<name>A0A5J9W003_9POAL</name>
<evidence type="ECO:0000256" key="5">
    <source>
        <dbReference type="SAM" id="MobiDB-lite"/>
    </source>
</evidence>
<dbReference type="OrthoDB" id="410267at2759"/>
<dbReference type="PANTHER" id="PTHR21576:SF25">
    <property type="entry name" value="OS07G0187900 PROTEIN"/>
    <property type="match status" value="1"/>
</dbReference>
<feature type="compositionally biased region" description="Basic and acidic residues" evidence="5">
    <location>
        <begin position="137"/>
        <end position="149"/>
    </location>
</feature>
<dbReference type="AlphaFoldDB" id="A0A5J9W003"/>
<dbReference type="Proteomes" id="UP000324897">
    <property type="component" value="Chromosome 4"/>
</dbReference>
<reference evidence="7 8" key="1">
    <citation type="journal article" date="2019" name="Sci. Rep.">
        <title>A high-quality genome of Eragrostis curvula grass provides insights into Poaceae evolution and supports new strategies to enhance forage quality.</title>
        <authorList>
            <person name="Carballo J."/>
            <person name="Santos B.A.C.M."/>
            <person name="Zappacosta D."/>
            <person name="Garbus I."/>
            <person name="Selva J.P."/>
            <person name="Gallo C.A."/>
            <person name="Diaz A."/>
            <person name="Albertini E."/>
            <person name="Caccamo M."/>
            <person name="Echenique V."/>
        </authorList>
    </citation>
    <scope>NUCLEOTIDE SEQUENCE [LARGE SCALE GENOMIC DNA]</scope>
    <source>
        <strain evidence="8">cv. Victoria</strain>
        <tissue evidence="7">Leaf</tissue>
    </source>
</reference>
<feature type="compositionally biased region" description="Gly residues" evidence="5">
    <location>
        <begin position="123"/>
        <end position="134"/>
    </location>
</feature>
<evidence type="ECO:0000256" key="2">
    <source>
        <dbReference type="ARBA" id="ARBA00022692"/>
    </source>
</evidence>
<sequence>MNMLLSTGAQWCSGSSDTPRSTTLEGWLSPIGSYILNVRVAGRLYDAEAERQKAAGGVCLGVGCYRRAFLVITAATLFGALVLLVLVCRTWRFYRGNICARFRDGRWRGCTAARRWTAAAMASGGGGQGAGGARSGQRQEEVRRGSLTW</sequence>
<evidence type="ECO:0000256" key="1">
    <source>
        <dbReference type="ARBA" id="ARBA00004141"/>
    </source>
</evidence>
<keyword evidence="2 6" id="KW-0812">Transmembrane</keyword>
<feature type="transmembrane region" description="Helical" evidence="6">
    <location>
        <begin position="68"/>
        <end position="88"/>
    </location>
</feature>
<organism evidence="7 8">
    <name type="scientific">Eragrostis curvula</name>
    <name type="common">weeping love grass</name>
    <dbReference type="NCBI Taxonomy" id="38414"/>
    <lineage>
        <taxon>Eukaryota</taxon>
        <taxon>Viridiplantae</taxon>
        <taxon>Streptophyta</taxon>
        <taxon>Embryophyta</taxon>
        <taxon>Tracheophyta</taxon>
        <taxon>Spermatophyta</taxon>
        <taxon>Magnoliopsida</taxon>
        <taxon>Liliopsida</taxon>
        <taxon>Poales</taxon>
        <taxon>Poaceae</taxon>
        <taxon>PACMAD clade</taxon>
        <taxon>Chloridoideae</taxon>
        <taxon>Eragrostideae</taxon>
        <taxon>Eragrostidinae</taxon>
        <taxon>Eragrostis</taxon>
    </lineage>
</organism>
<proteinExistence type="predicted"/>
<keyword evidence="8" id="KW-1185">Reference proteome</keyword>
<dbReference type="EMBL" id="RWGY01000007">
    <property type="protein sequence ID" value="TVU41247.1"/>
    <property type="molecule type" value="Genomic_DNA"/>
</dbReference>
<dbReference type="PANTHER" id="PTHR21576">
    <property type="entry name" value="UNCHARACTERIZED NODULIN-LIKE PROTEIN"/>
    <property type="match status" value="1"/>
</dbReference>
<comment type="caution">
    <text evidence="7">The sequence shown here is derived from an EMBL/GenBank/DDBJ whole genome shotgun (WGS) entry which is preliminary data.</text>
</comment>
<evidence type="ECO:0000256" key="4">
    <source>
        <dbReference type="ARBA" id="ARBA00023136"/>
    </source>
</evidence>
<keyword evidence="4 6" id="KW-0472">Membrane</keyword>
<dbReference type="Gramene" id="TVU41247">
    <property type="protein sequence ID" value="TVU41247"/>
    <property type="gene ID" value="EJB05_14750"/>
</dbReference>
<comment type="subcellular location">
    <subcellularLocation>
        <location evidence="1">Membrane</location>
        <topology evidence="1">Multi-pass membrane protein</topology>
    </subcellularLocation>
</comment>
<feature type="non-terminal residue" evidence="7">
    <location>
        <position position="1"/>
    </location>
</feature>
<keyword evidence="3 6" id="KW-1133">Transmembrane helix</keyword>